<dbReference type="GO" id="GO:0006289">
    <property type="term" value="P:nucleotide-excision repair"/>
    <property type="evidence" value="ECO:0007669"/>
    <property type="project" value="InterPro"/>
</dbReference>
<dbReference type="SMART" id="SM00465">
    <property type="entry name" value="GIYc"/>
    <property type="match status" value="1"/>
</dbReference>
<dbReference type="PANTHER" id="PTHR30562">
    <property type="entry name" value="UVRC/OXIDOREDUCTASE"/>
    <property type="match status" value="1"/>
</dbReference>
<dbReference type="Gene3D" id="3.30.420.340">
    <property type="entry name" value="UvrC, RNAse H endonuclease domain"/>
    <property type="match status" value="1"/>
</dbReference>
<dbReference type="GO" id="GO:0009381">
    <property type="term" value="F:excinuclease ABC activity"/>
    <property type="evidence" value="ECO:0007669"/>
    <property type="project" value="InterPro"/>
</dbReference>
<dbReference type="STRING" id="1802056.A2954_05525"/>
<gene>
    <name evidence="3" type="ORF">A2954_05525</name>
</gene>
<dbReference type="Pfam" id="PF08459">
    <property type="entry name" value="UvrC_RNaseH_dom"/>
    <property type="match status" value="1"/>
</dbReference>
<dbReference type="GO" id="GO:0009380">
    <property type="term" value="C:excinuclease repair complex"/>
    <property type="evidence" value="ECO:0007669"/>
    <property type="project" value="TreeGrafter"/>
</dbReference>
<reference evidence="3 4" key="1">
    <citation type="journal article" date="2016" name="Nat. Commun.">
        <title>Thousands of microbial genomes shed light on interconnected biogeochemical processes in an aquifer system.</title>
        <authorList>
            <person name="Anantharaman K."/>
            <person name="Brown C.T."/>
            <person name="Hug L.A."/>
            <person name="Sharon I."/>
            <person name="Castelle C.J."/>
            <person name="Probst A.J."/>
            <person name="Thomas B.C."/>
            <person name="Singh A."/>
            <person name="Wilkins M.J."/>
            <person name="Karaoz U."/>
            <person name="Brodie E.L."/>
            <person name="Williams K.H."/>
            <person name="Hubbard S.S."/>
            <person name="Banfield J.F."/>
        </authorList>
    </citation>
    <scope>NUCLEOTIDE SEQUENCE [LARGE SCALE GENOMIC DNA]</scope>
</reference>
<evidence type="ECO:0008006" key="5">
    <source>
        <dbReference type="Google" id="ProtNLM"/>
    </source>
</evidence>
<sequence length="361" mass="42378">MINTLSLSDFRKVPPSTGVYLFKRDGEILYVGKAVSLKVRILSHFENAKLDPKENLIIRNSNKIEFILTDSEFKALLLESSLIQKYQPKYNARWKDNKSLLYIKITTRDEFPKVFTVRRENDCKSLYFGPFPAMRDAEKILGSVRRLYPFCRQKKIGKHACFYAKLKLCNPCPSEISKLTDKNEASRLKKIYRYNIKQLVRILRGDVDLALNQSYKLLKKLARTENFEDALRLRNHIQRFEQLISQSQFSADITTSFNRSLESLDILKKILKLYFDPLNSLHRIECYDVSNLFQKDATAAMVVFTDGMPDTSQYKRFRIKSKKIKSDFEMLEEIIYRRYRHDWPEPNLIVVDGGTPQLLKV</sequence>
<feature type="domain" description="GIY-YIG" evidence="1">
    <location>
        <begin position="15"/>
        <end position="92"/>
    </location>
</feature>
<evidence type="ECO:0000313" key="4">
    <source>
        <dbReference type="Proteomes" id="UP000177698"/>
    </source>
</evidence>
<dbReference type="EMBL" id="MGAG01000035">
    <property type="protein sequence ID" value="OGK39880.1"/>
    <property type="molecule type" value="Genomic_DNA"/>
</dbReference>
<dbReference type="CDD" id="cd10434">
    <property type="entry name" value="GIY-YIG_UvrC_Cho"/>
    <property type="match status" value="1"/>
</dbReference>
<evidence type="ECO:0000313" key="3">
    <source>
        <dbReference type="EMBL" id="OGK39880.1"/>
    </source>
</evidence>
<feature type="non-terminal residue" evidence="3">
    <location>
        <position position="361"/>
    </location>
</feature>
<dbReference type="SUPFAM" id="SSF82771">
    <property type="entry name" value="GIY-YIG endonuclease"/>
    <property type="match status" value="1"/>
</dbReference>
<dbReference type="Proteomes" id="UP000177698">
    <property type="component" value="Unassembled WGS sequence"/>
</dbReference>
<dbReference type="PROSITE" id="PS50164">
    <property type="entry name" value="GIY_YIG"/>
    <property type="match status" value="1"/>
</dbReference>
<comment type="caution">
    <text evidence="3">The sequence shown here is derived from an EMBL/GenBank/DDBJ whole genome shotgun (WGS) entry which is preliminary data.</text>
</comment>
<dbReference type="PANTHER" id="PTHR30562:SF1">
    <property type="entry name" value="UVRABC SYSTEM PROTEIN C"/>
    <property type="match status" value="1"/>
</dbReference>
<dbReference type="InterPro" id="IPR050066">
    <property type="entry name" value="UvrABC_protein_C"/>
</dbReference>
<dbReference type="AlphaFoldDB" id="A0A1F7I942"/>
<organism evidence="3 4">
    <name type="scientific">Candidatus Roizmanbacteria bacterium RIFCSPLOWO2_01_FULL_37_12</name>
    <dbReference type="NCBI Taxonomy" id="1802056"/>
    <lineage>
        <taxon>Bacteria</taxon>
        <taxon>Candidatus Roizmaniibacteriota</taxon>
    </lineage>
</organism>
<dbReference type="InterPro" id="IPR000305">
    <property type="entry name" value="GIY-YIG_endonuc"/>
</dbReference>
<name>A0A1F7I942_9BACT</name>
<feature type="domain" description="UvrC family homology region profile" evidence="2">
    <location>
        <begin position="251"/>
        <end position="358"/>
    </location>
</feature>
<evidence type="ECO:0000259" key="1">
    <source>
        <dbReference type="PROSITE" id="PS50164"/>
    </source>
</evidence>
<dbReference type="InterPro" id="IPR047296">
    <property type="entry name" value="GIY-YIG_UvrC_Cho"/>
</dbReference>
<accession>A0A1F7I942</accession>
<proteinExistence type="predicted"/>
<dbReference type="InterPro" id="IPR038476">
    <property type="entry name" value="UvrC_RNase_H_dom_sf"/>
</dbReference>
<dbReference type="PROSITE" id="PS50165">
    <property type="entry name" value="UVRC"/>
    <property type="match status" value="1"/>
</dbReference>
<dbReference type="InterPro" id="IPR001162">
    <property type="entry name" value="UvrC_RNase_H_dom"/>
</dbReference>
<dbReference type="Pfam" id="PF01541">
    <property type="entry name" value="GIY-YIG"/>
    <property type="match status" value="1"/>
</dbReference>
<protein>
    <recommendedName>
        <fullName evidence="5">Excinuclease ABC subunit C</fullName>
    </recommendedName>
</protein>
<evidence type="ECO:0000259" key="2">
    <source>
        <dbReference type="PROSITE" id="PS50165"/>
    </source>
</evidence>
<dbReference type="Gene3D" id="3.40.1440.10">
    <property type="entry name" value="GIY-YIG endonuclease"/>
    <property type="match status" value="1"/>
</dbReference>
<dbReference type="InterPro" id="IPR035901">
    <property type="entry name" value="GIY-YIG_endonuc_sf"/>
</dbReference>